<dbReference type="KEGG" id="sdr:SCD_n01595"/>
<organism evidence="8 9">
    <name type="scientific">Sulfuricella denitrificans (strain DSM 22764 / NBRC 105220 / skB26)</name>
    <dbReference type="NCBI Taxonomy" id="1163617"/>
    <lineage>
        <taxon>Bacteria</taxon>
        <taxon>Pseudomonadati</taxon>
        <taxon>Pseudomonadota</taxon>
        <taxon>Betaproteobacteria</taxon>
        <taxon>Nitrosomonadales</taxon>
        <taxon>Sulfuricellaceae</taxon>
        <taxon>Sulfuricella</taxon>
    </lineage>
</organism>
<accession>S6AH38</accession>
<keyword evidence="2 5" id="KW-0963">Cytoplasm</keyword>
<dbReference type="HOGENOM" id="CLU_013985_23_2_4"/>
<dbReference type="OrthoDB" id="9796919at2"/>
<dbReference type="InterPro" id="IPR000182">
    <property type="entry name" value="GNAT_dom"/>
</dbReference>
<dbReference type="eggNOG" id="COG0456">
    <property type="taxonomic scope" value="Bacteria"/>
</dbReference>
<proteinExistence type="inferred from homology"/>
<name>S6AH38_SULDS</name>
<keyword evidence="8" id="KW-0687">Ribonucleoprotein</keyword>
<dbReference type="SUPFAM" id="SSF55729">
    <property type="entry name" value="Acyl-CoA N-acyltransferases (Nat)"/>
    <property type="match status" value="1"/>
</dbReference>
<feature type="domain" description="N-acetyltransferase" evidence="7">
    <location>
        <begin position="9"/>
        <end position="153"/>
    </location>
</feature>
<sequence length="153" mass="17484">MSAQFQEIVSIRPMCHEDIEAVVAIEYEIYPFPWTYGNFRDSLNAGYSCWVYELSGFVIGYSVMMVAVGEAHLLNLGVAPDWQGRGLGRRFLHQLINRARDYHAEIMLLEVRPSNIAARQLYLSTGFSEIAVRKKYYPAENGREDAVLMELSL</sequence>
<evidence type="ECO:0000256" key="4">
    <source>
        <dbReference type="ARBA" id="ARBA00023315"/>
    </source>
</evidence>
<evidence type="ECO:0000256" key="1">
    <source>
        <dbReference type="ARBA" id="ARBA00005395"/>
    </source>
</evidence>
<feature type="binding site" evidence="5">
    <location>
        <begin position="76"/>
        <end position="78"/>
    </location>
    <ligand>
        <name>acetyl-CoA</name>
        <dbReference type="ChEBI" id="CHEBI:57288"/>
    </ligand>
</feature>
<keyword evidence="9" id="KW-1185">Reference proteome</keyword>
<dbReference type="Proteomes" id="UP000015559">
    <property type="component" value="Chromosome"/>
</dbReference>
<dbReference type="GO" id="GO:0008999">
    <property type="term" value="F:protein-N-terminal-alanine acetyltransferase activity"/>
    <property type="evidence" value="ECO:0007669"/>
    <property type="project" value="UniProtKB-UniRule"/>
</dbReference>
<dbReference type="AlphaFoldDB" id="S6AH38"/>
<dbReference type="PROSITE" id="PS51186">
    <property type="entry name" value="GNAT"/>
    <property type="match status" value="1"/>
</dbReference>
<dbReference type="InterPro" id="IPR016181">
    <property type="entry name" value="Acyl_CoA_acyltransferase"/>
</dbReference>
<dbReference type="InterPro" id="IPR006464">
    <property type="entry name" value="AcTrfase_RimI/Ard1"/>
</dbReference>
<comment type="caution">
    <text evidence="5">Lacks conserved residue(s) required for the propagation of feature annotation.</text>
</comment>
<reference evidence="8 9" key="1">
    <citation type="journal article" date="2012" name="Appl. Environ. Microbiol.">
        <title>Draft genome sequence of a psychrotolerant sulfur-oxidizing bacterium, Sulfuricella denitrificans skB26, and proteomic insights into cold adaptation.</title>
        <authorList>
            <person name="Watanabe T."/>
            <person name="Kojima H."/>
            <person name="Fukui M."/>
        </authorList>
    </citation>
    <scope>NUCLEOTIDE SEQUENCE [LARGE SCALE GENOMIC DNA]</scope>
    <source>
        <strain evidence="9">skB26</strain>
    </source>
</reference>
<evidence type="ECO:0000313" key="8">
    <source>
        <dbReference type="EMBL" id="BAN35416.1"/>
    </source>
</evidence>
<evidence type="ECO:0000259" key="7">
    <source>
        <dbReference type="PROSITE" id="PS51186"/>
    </source>
</evidence>
<dbReference type="PANTHER" id="PTHR43420:SF51">
    <property type="entry name" value="PEPTIDYL-LYSINE N-ACETYLTRANSFERASE YIAC"/>
    <property type="match status" value="1"/>
</dbReference>
<evidence type="ECO:0000256" key="6">
    <source>
        <dbReference type="RuleBase" id="RU363094"/>
    </source>
</evidence>
<dbReference type="CDD" id="cd04301">
    <property type="entry name" value="NAT_SF"/>
    <property type="match status" value="1"/>
</dbReference>
<dbReference type="GO" id="GO:0005840">
    <property type="term" value="C:ribosome"/>
    <property type="evidence" value="ECO:0007669"/>
    <property type="project" value="UniProtKB-KW"/>
</dbReference>
<gene>
    <name evidence="5" type="primary">rimI</name>
    <name evidence="8" type="ORF">SCD_n01595</name>
</gene>
<dbReference type="HAMAP" id="MF_02210">
    <property type="entry name" value="RimI"/>
    <property type="match status" value="1"/>
</dbReference>
<evidence type="ECO:0000256" key="3">
    <source>
        <dbReference type="ARBA" id="ARBA00022679"/>
    </source>
</evidence>
<comment type="subcellular location">
    <subcellularLocation>
        <location evidence="5 6">Cytoplasm</location>
    </subcellularLocation>
</comment>
<comment type="function">
    <text evidence="5 6">Acetylates the N-terminal alanine of ribosomal protein bS18.</text>
</comment>
<comment type="similarity">
    <text evidence="1 5 6">Belongs to the acetyltransferase family. RimI subfamily.</text>
</comment>
<feature type="active site" description="Proton donor" evidence="5">
    <location>
        <position position="122"/>
    </location>
</feature>
<keyword evidence="4 5" id="KW-0012">Acyltransferase</keyword>
<keyword evidence="3 5" id="KW-0808">Transferase</keyword>
<dbReference type="Gene3D" id="3.40.630.30">
    <property type="match status" value="1"/>
</dbReference>
<dbReference type="PANTHER" id="PTHR43420">
    <property type="entry name" value="ACETYLTRANSFERASE"/>
    <property type="match status" value="1"/>
</dbReference>
<protein>
    <recommendedName>
        <fullName evidence="5 6">[Ribosomal protein bS18]-alanine N-acetyltransferase</fullName>
        <ecNumber evidence="5 6">2.3.1.266</ecNumber>
    </recommendedName>
</protein>
<comment type="catalytic activity">
    <reaction evidence="5 6">
        <text>N-terminal L-alanyl-[ribosomal protein bS18] + acetyl-CoA = N-terminal N(alpha)-acetyl-L-alanyl-[ribosomal protein bS18] + CoA + H(+)</text>
        <dbReference type="Rhea" id="RHEA:43756"/>
        <dbReference type="Rhea" id="RHEA-COMP:10676"/>
        <dbReference type="Rhea" id="RHEA-COMP:10677"/>
        <dbReference type="ChEBI" id="CHEBI:15378"/>
        <dbReference type="ChEBI" id="CHEBI:57287"/>
        <dbReference type="ChEBI" id="CHEBI:57288"/>
        <dbReference type="ChEBI" id="CHEBI:64718"/>
        <dbReference type="ChEBI" id="CHEBI:83683"/>
        <dbReference type="EC" id="2.3.1.266"/>
    </reaction>
</comment>
<keyword evidence="8" id="KW-0689">Ribosomal protein</keyword>
<dbReference type="RefSeq" id="WP_009205627.1">
    <property type="nucleotide sequence ID" value="NC_022357.1"/>
</dbReference>
<dbReference type="Pfam" id="PF00583">
    <property type="entry name" value="Acetyltransf_1"/>
    <property type="match status" value="1"/>
</dbReference>
<dbReference type="STRING" id="1163617.SCD_n01595"/>
<evidence type="ECO:0000313" key="9">
    <source>
        <dbReference type="Proteomes" id="UP000015559"/>
    </source>
</evidence>
<dbReference type="EC" id="2.3.1.266" evidence="5 6"/>
<dbReference type="NCBIfam" id="TIGR01575">
    <property type="entry name" value="rimI"/>
    <property type="match status" value="1"/>
</dbReference>
<feature type="binding site" evidence="5">
    <location>
        <position position="115"/>
    </location>
    <ligand>
        <name>acetyl-CoA</name>
        <dbReference type="ChEBI" id="CHEBI:57288"/>
    </ligand>
</feature>
<evidence type="ECO:0000256" key="5">
    <source>
        <dbReference type="HAMAP-Rule" id="MF_02210"/>
    </source>
</evidence>
<feature type="active site" description="Proton acceptor" evidence="5">
    <location>
        <position position="110"/>
    </location>
</feature>
<dbReference type="EMBL" id="AP013066">
    <property type="protein sequence ID" value="BAN35416.1"/>
    <property type="molecule type" value="Genomic_DNA"/>
</dbReference>
<dbReference type="InterPro" id="IPR050680">
    <property type="entry name" value="YpeA/RimI_acetyltransf"/>
</dbReference>
<dbReference type="GO" id="GO:0005737">
    <property type="term" value="C:cytoplasm"/>
    <property type="evidence" value="ECO:0007669"/>
    <property type="project" value="UniProtKB-SubCell"/>
</dbReference>
<evidence type="ECO:0000256" key="2">
    <source>
        <dbReference type="ARBA" id="ARBA00022490"/>
    </source>
</evidence>
<dbReference type="InterPro" id="IPR043690">
    <property type="entry name" value="RimI"/>
</dbReference>